<proteinExistence type="predicted"/>
<feature type="domain" description="EGF-like" evidence="6">
    <location>
        <begin position="136"/>
        <end position="165"/>
    </location>
</feature>
<organism evidence="7 8">
    <name type="scientific">Paramecium tetraurelia</name>
    <dbReference type="NCBI Taxonomy" id="5888"/>
    <lineage>
        <taxon>Eukaryota</taxon>
        <taxon>Sar</taxon>
        <taxon>Alveolata</taxon>
        <taxon>Ciliophora</taxon>
        <taxon>Intramacronucleata</taxon>
        <taxon>Oligohymenophorea</taxon>
        <taxon>Peniculida</taxon>
        <taxon>Parameciidae</taxon>
        <taxon>Paramecium</taxon>
    </lineage>
</organism>
<dbReference type="InterPro" id="IPR006212">
    <property type="entry name" value="Furin_repeat"/>
</dbReference>
<feature type="transmembrane region" description="Helical" evidence="4">
    <location>
        <begin position="1322"/>
        <end position="1342"/>
    </location>
</feature>
<dbReference type="SMART" id="SM00261">
    <property type="entry name" value="FU"/>
    <property type="match status" value="11"/>
</dbReference>
<keyword evidence="3" id="KW-1015">Disulfide bond</keyword>
<feature type="chain" id="PRO_5002622632" description="EGF-like domain-containing protein" evidence="5">
    <location>
        <begin position="21"/>
        <end position="1408"/>
    </location>
</feature>
<feature type="domain" description="EGF-like" evidence="6">
    <location>
        <begin position="267"/>
        <end position="307"/>
    </location>
</feature>
<feature type="domain" description="EGF-like" evidence="6">
    <location>
        <begin position="217"/>
        <end position="259"/>
    </location>
</feature>
<dbReference type="OrthoDB" id="304821at2759"/>
<dbReference type="Proteomes" id="UP000000600">
    <property type="component" value="Unassembled WGS sequence"/>
</dbReference>
<feature type="domain" description="EGF-like" evidence="6">
    <location>
        <begin position="166"/>
        <end position="212"/>
    </location>
</feature>
<dbReference type="SUPFAM" id="SSF57184">
    <property type="entry name" value="Growth factor receptor domain"/>
    <property type="match status" value="7"/>
</dbReference>
<dbReference type="Pfam" id="PF13948">
    <property type="entry name" value="DUF4215"/>
    <property type="match status" value="2"/>
</dbReference>
<evidence type="ECO:0000313" key="7">
    <source>
        <dbReference type="EMBL" id="CAK58729.1"/>
    </source>
</evidence>
<dbReference type="OMA" id="YLSGINC"/>
<feature type="transmembrane region" description="Helical" evidence="4">
    <location>
        <begin position="1176"/>
        <end position="1193"/>
    </location>
</feature>
<feature type="signal peptide" evidence="5">
    <location>
        <begin position="1"/>
        <end position="20"/>
    </location>
</feature>
<evidence type="ECO:0000256" key="4">
    <source>
        <dbReference type="SAM" id="Phobius"/>
    </source>
</evidence>
<dbReference type="InterPro" id="IPR011936">
    <property type="entry name" value="Myxo_disulph_rpt"/>
</dbReference>
<dbReference type="SMART" id="SM00181">
    <property type="entry name" value="EGF"/>
    <property type="match status" value="14"/>
</dbReference>
<feature type="domain" description="EGF-like" evidence="6">
    <location>
        <begin position="308"/>
        <end position="338"/>
    </location>
</feature>
<keyword evidence="8" id="KW-1185">Reference proteome</keyword>
<feature type="domain" description="EGF-like" evidence="6">
    <location>
        <begin position="503"/>
        <end position="532"/>
    </location>
</feature>
<keyword evidence="4" id="KW-0812">Transmembrane</keyword>
<dbReference type="KEGG" id="ptm:GSPATT00029357001"/>
<feature type="transmembrane region" description="Helical" evidence="4">
    <location>
        <begin position="1001"/>
        <end position="1026"/>
    </location>
</feature>
<feature type="domain" description="EGF-like" evidence="6">
    <location>
        <begin position="66"/>
        <end position="105"/>
    </location>
</feature>
<keyword evidence="4" id="KW-0472">Membrane</keyword>
<gene>
    <name evidence="7" type="ORF">GSPATT00029357001</name>
</gene>
<evidence type="ECO:0000256" key="5">
    <source>
        <dbReference type="SAM" id="SignalP"/>
    </source>
</evidence>
<dbReference type="InterPro" id="IPR000742">
    <property type="entry name" value="EGF"/>
</dbReference>
<accession>A0BJL2</accession>
<feature type="domain" description="EGF-like" evidence="6">
    <location>
        <begin position="585"/>
        <end position="623"/>
    </location>
</feature>
<feature type="domain" description="EGF-like" evidence="6">
    <location>
        <begin position="34"/>
        <end position="65"/>
    </location>
</feature>
<feature type="domain" description="EGF-like" evidence="6">
    <location>
        <begin position="540"/>
        <end position="580"/>
    </location>
</feature>
<dbReference type="eggNOG" id="KOG3525">
    <property type="taxonomic scope" value="Eukaryota"/>
</dbReference>
<feature type="transmembrane region" description="Helical" evidence="4">
    <location>
        <begin position="1091"/>
        <end position="1117"/>
    </location>
</feature>
<evidence type="ECO:0000313" key="8">
    <source>
        <dbReference type="Proteomes" id="UP000000600"/>
    </source>
</evidence>
<dbReference type="PANTHER" id="PTHR15332">
    <property type="entry name" value="PROPROTEIN CONVERTASE SUBTILISIN_KEXIN TYPE 5-LIKE"/>
    <property type="match status" value="1"/>
</dbReference>
<dbReference type="EMBL" id="CT867998">
    <property type="protein sequence ID" value="CAK58729.1"/>
    <property type="molecule type" value="Genomic_DNA"/>
</dbReference>
<keyword evidence="1 5" id="KW-0732">Signal</keyword>
<feature type="transmembrane region" description="Helical" evidence="4">
    <location>
        <begin position="1283"/>
        <end position="1301"/>
    </location>
</feature>
<reference evidence="7 8" key="1">
    <citation type="journal article" date="2006" name="Nature">
        <title>Global trends of whole-genome duplications revealed by the ciliate Paramecium tetraurelia.</title>
        <authorList>
            <consortium name="Genoscope"/>
            <person name="Aury J.-M."/>
            <person name="Jaillon O."/>
            <person name="Duret L."/>
            <person name="Noel B."/>
            <person name="Jubin C."/>
            <person name="Porcel B.M."/>
            <person name="Segurens B."/>
            <person name="Daubin V."/>
            <person name="Anthouard V."/>
            <person name="Aiach N."/>
            <person name="Arnaiz O."/>
            <person name="Billaut A."/>
            <person name="Beisson J."/>
            <person name="Blanc I."/>
            <person name="Bouhouche K."/>
            <person name="Camara F."/>
            <person name="Duharcourt S."/>
            <person name="Guigo R."/>
            <person name="Gogendeau D."/>
            <person name="Katinka M."/>
            <person name="Keller A.-M."/>
            <person name="Kissmehl R."/>
            <person name="Klotz C."/>
            <person name="Koll F."/>
            <person name="Le Moue A."/>
            <person name="Lepere C."/>
            <person name="Malinsky S."/>
            <person name="Nowacki M."/>
            <person name="Nowak J.K."/>
            <person name="Plattner H."/>
            <person name="Poulain J."/>
            <person name="Ruiz F."/>
            <person name="Serrano V."/>
            <person name="Zagulski M."/>
            <person name="Dessen P."/>
            <person name="Betermier M."/>
            <person name="Weissenbach J."/>
            <person name="Scarpelli C."/>
            <person name="Schachter V."/>
            <person name="Sperling L."/>
            <person name="Meyer E."/>
            <person name="Cohen J."/>
            <person name="Wincker P."/>
        </authorList>
    </citation>
    <scope>NUCLEOTIDE SEQUENCE [LARGE SCALE GENOMIC DNA]</scope>
    <source>
        <strain evidence="7 8">Stock d4-2</strain>
    </source>
</reference>
<dbReference type="HOGENOM" id="CLU_251031_0_0_1"/>
<evidence type="ECO:0000256" key="3">
    <source>
        <dbReference type="ARBA" id="ARBA00023157"/>
    </source>
</evidence>
<feature type="transmembrane region" description="Helical" evidence="4">
    <location>
        <begin position="1145"/>
        <end position="1164"/>
    </location>
</feature>
<name>A0BJL2_PARTE</name>
<protein>
    <recommendedName>
        <fullName evidence="6">EGF-like domain-containing protein</fullName>
    </recommendedName>
</protein>
<feature type="domain" description="EGF-like" evidence="6">
    <location>
        <begin position="357"/>
        <end position="398"/>
    </location>
</feature>
<keyword evidence="2" id="KW-0677">Repeat</keyword>
<feature type="transmembrane region" description="Helical" evidence="4">
    <location>
        <begin position="1205"/>
        <end position="1225"/>
    </location>
</feature>
<feature type="domain" description="EGF-like" evidence="6">
    <location>
        <begin position="733"/>
        <end position="767"/>
    </location>
</feature>
<sequence>MSYNLFRINLILINCLLTWCCNQGQYSDNGLCVDCSPNCLACTQANKCDTCKPGFYLLSDVHECDACQNGCQTCSLVQVQGYTPSVQKQCSICFPKYYLSGINCSPCPSQCATCMQNGLCNTCEIGNFLDQGACQPCDPSCKMCMSSTLCFSCQDGRYLSNNLCLPCQYPCLHCMNNSNNCLSCVDSDRKPNSSQQCVCKDEYYTDGSYQCQACTAPCSKCQLIATNCTDCIFPFILSRTQYQCECSPGYVQATPQSCLICIKPCKTCEQYQYHCLSCVDVNQVVNSLFECECKAGWIMDSDGITCIKCQLPCINCVDTKSKCVTCQDSSHQQPDTCQCGLGWGYDSNYFCILCQQPCQTCQISTSQCLTCVDVNQEVNSASQCVCKPGYLQSGLLCLKCQSPCSTCTDTISNCLTCEDPTQIIENQCSCKEGFVQRGDFCCDKYCIDCQGIGNCNSCMKGFYLSTINRCIECIINCGVCFNQVTCDICQDGYFVNQLTLCEACIPYCITCTNQFNCDVCLDGYFLLDQNCEPCNNNCLTCEGLPEKCLTCRLNQEINSNNQCVCKIGYYEQQNQCHRCEYPCKACLNQTICQECFPLSRLYLDLNSKCSCNPGYFWNQNSCSQCYQFCLTCIDNYFNCLSCDDELHRVLKNNKCQCAQNYFESEDALCISCLGELGKTQESCKYQDCKDQIWTYGEGCDDGNDVVRDGCSNCQIDHNYSCKNEILKTSICFQCSINCIECELNTLSQKTQCIRCEIGYFLDKNDCVKCSANCLECIDQAQNCVSCKILQQKNHKCQLCESGYYAEYINGTCLNKCGDYIKVNEEECDDGNNLKGDGCDDQCKLENNYIIVNGVIIVPDYPKPLLQSVGTSQVYSPNRLFKLSYSVPIFIRDGFQIKDYLTFNFSNDLGVQQMDQSFELTQDIAQINSLNQSLLNLMIKINYSRDSQDEILLIKFLNNSMIYSTQGYSQIETEVSCLIPKVIYIDDTTITRVQLATKSNSYILYFILAMCGGSIVFGGIEAFFNLLDTLQMLSYLKYINTQLPYNLQIYFALFEFAQFNFIQKIFDFSGIIELILKTQNFNKLPSKIASDYITSLFMINSATISAVWISLFSIYAIAKVVPKILSYIKLNVNPESQTQDKRILKLGVYLLTIKLVINRLCFVIVQEFFYSGILRAYMATAYEFAFCAVLQLYTLEFNSTNDFIRFNSFLACLASAAHIYSIYFVIKVAQMKKCSVNSKAIQIKYGSIFEGVKINQFSKYFNAILLIKKLIFILLLIFAYDFPAFQSISITILSISFCLFYIRFQPLQDKLEQFKQLFCEISVSCTLFNITILSCDFELVWFTYEIRQYLGWGCIFCMTSILSVQLAIDGFQQWKFLFQKYKTIRKIAQFILQVLKKKGQVRTSSTIFQ</sequence>
<dbReference type="RefSeq" id="XP_001426127.1">
    <property type="nucleotide sequence ID" value="XM_001426090.1"/>
</dbReference>
<feature type="transmembrane region" description="Helical" evidence="4">
    <location>
        <begin position="1259"/>
        <end position="1277"/>
    </location>
</feature>
<evidence type="ECO:0000256" key="1">
    <source>
        <dbReference type="ARBA" id="ARBA00022729"/>
    </source>
</evidence>
<evidence type="ECO:0000256" key="2">
    <source>
        <dbReference type="ARBA" id="ARBA00022737"/>
    </source>
</evidence>
<dbReference type="InterPro" id="IPR009030">
    <property type="entry name" value="Growth_fac_rcpt_cys_sf"/>
</dbReference>
<evidence type="ECO:0000259" key="6">
    <source>
        <dbReference type="SMART" id="SM00181"/>
    </source>
</evidence>
<feature type="domain" description="EGF-like" evidence="6">
    <location>
        <begin position="775"/>
        <end position="813"/>
    </location>
</feature>
<dbReference type="InParanoid" id="A0BJL2"/>
<dbReference type="NCBIfam" id="TIGR02232">
    <property type="entry name" value="myxo_disulf_rpt"/>
    <property type="match status" value="1"/>
</dbReference>
<feature type="transmembrane region" description="Helical" evidence="4">
    <location>
        <begin position="1348"/>
        <end position="1367"/>
    </location>
</feature>
<dbReference type="Gene3D" id="2.10.220.10">
    <property type="entry name" value="Hormone Receptor, Insulin-like Growth Factor Receptor 1, Chain A, domain 2"/>
    <property type="match status" value="1"/>
</dbReference>
<feature type="domain" description="EGF-like" evidence="6">
    <location>
        <begin position="472"/>
        <end position="502"/>
    </location>
</feature>
<dbReference type="PANTHER" id="PTHR15332:SF175">
    <property type="entry name" value="PROPROTEIN CONVERTASE SUBTILISIN_KEXIN TYPE 5-LIKE"/>
    <property type="match status" value="1"/>
</dbReference>
<dbReference type="GeneID" id="5011911"/>
<keyword evidence="4" id="KW-1133">Transmembrane helix</keyword>